<feature type="compositionally biased region" description="Low complexity" evidence="1">
    <location>
        <begin position="68"/>
        <end position="83"/>
    </location>
</feature>
<dbReference type="OrthoDB" id="15907at2759"/>
<accession>A0A151ZBT9</accession>
<keyword evidence="3" id="KW-1185">Reference proteome</keyword>
<dbReference type="FunCoup" id="A0A151ZBT9">
    <property type="interactions" value="738"/>
</dbReference>
<comment type="caution">
    <text evidence="2">The sequence shown here is derived from an EMBL/GenBank/DDBJ whole genome shotgun (WGS) entry which is preliminary data.</text>
</comment>
<evidence type="ECO:0000313" key="3">
    <source>
        <dbReference type="Proteomes" id="UP000076078"/>
    </source>
</evidence>
<evidence type="ECO:0000313" key="2">
    <source>
        <dbReference type="EMBL" id="KYQ91406.1"/>
    </source>
</evidence>
<name>A0A151ZBT9_TIELA</name>
<dbReference type="AlphaFoldDB" id="A0A151ZBT9"/>
<feature type="region of interest" description="Disordered" evidence="1">
    <location>
        <begin position="42"/>
        <end position="84"/>
    </location>
</feature>
<reference evidence="2 3" key="1">
    <citation type="submission" date="2015-12" db="EMBL/GenBank/DDBJ databases">
        <title>Dictyostelia acquired genes for synthesis and detection of signals that induce cell-type specialization by lateral gene transfer from prokaryotes.</title>
        <authorList>
            <person name="Gloeckner G."/>
            <person name="Schaap P."/>
        </authorList>
    </citation>
    <scope>NUCLEOTIDE SEQUENCE [LARGE SCALE GENOMIC DNA]</scope>
    <source>
        <strain evidence="2 3">TK</strain>
    </source>
</reference>
<protein>
    <submittedName>
        <fullName evidence="2">Uncharacterized protein</fullName>
    </submittedName>
</protein>
<organism evidence="2 3">
    <name type="scientific">Tieghemostelium lacteum</name>
    <name type="common">Slime mold</name>
    <name type="synonym">Dictyostelium lacteum</name>
    <dbReference type="NCBI Taxonomy" id="361077"/>
    <lineage>
        <taxon>Eukaryota</taxon>
        <taxon>Amoebozoa</taxon>
        <taxon>Evosea</taxon>
        <taxon>Eumycetozoa</taxon>
        <taxon>Dictyostelia</taxon>
        <taxon>Dictyosteliales</taxon>
        <taxon>Raperosteliaceae</taxon>
        <taxon>Tieghemostelium</taxon>
    </lineage>
</organism>
<gene>
    <name evidence="2" type="ORF">DLAC_08371</name>
</gene>
<evidence type="ECO:0000256" key="1">
    <source>
        <dbReference type="SAM" id="MobiDB-lite"/>
    </source>
</evidence>
<dbReference type="Proteomes" id="UP000076078">
    <property type="component" value="Unassembled WGS sequence"/>
</dbReference>
<feature type="compositionally biased region" description="Low complexity" evidence="1">
    <location>
        <begin position="43"/>
        <end position="60"/>
    </location>
</feature>
<dbReference type="EMBL" id="LODT01000035">
    <property type="protein sequence ID" value="KYQ91406.1"/>
    <property type="molecule type" value="Genomic_DNA"/>
</dbReference>
<sequence>MDFVCNGQLTTDSLPMYIESIHQQFPQVYQLKNKTPQHILEKTTITQSSSSSTSSSSITSVNYQHPLNNNNNNTISQSTSSNSGEYKYYDSTRNVFDKEKIQKNGNNQTYKEYIDELFKVYTGKVGDPASTQFLLKSLMDGSFTPVQAEMHVKFTKEAKAYSANAHIREAKKKKAEQYIYELYKIFVGPDYICPLDELNLYVKLILESPNPDYQFIEDEIKDKAFSLINIPQKKPFTYK</sequence>
<proteinExistence type="predicted"/>
<dbReference type="OMA" id="KAEEYIY"/>
<dbReference type="InParanoid" id="A0A151ZBT9"/>